<reference evidence="2" key="1">
    <citation type="submission" date="2016-10" db="EMBL/GenBank/DDBJ databases">
        <authorList>
            <person name="Varghese N."/>
            <person name="Submissions S."/>
        </authorList>
    </citation>
    <scope>NUCLEOTIDE SEQUENCE [LARGE SCALE GENOMIC DNA]</scope>
    <source>
        <strain evidence="2">Gh-105</strain>
    </source>
</reference>
<dbReference type="AlphaFoldDB" id="A0A1I2VFK4"/>
<dbReference type="Proteomes" id="UP000199229">
    <property type="component" value="Unassembled WGS sequence"/>
</dbReference>
<accession>A0A1I2VFK4</accession>
<dbReference type="OrthoDB" id="9816424at2"/>
<evidence type="ECO:0000313" key="1">
    <source>
        <dbReference type="EMBL" id="SFG86957.1"/>
    </source>
</evidence>
<keyword evidence="2" id="KW-1185">Reference proteome</keyword>
<proteinExistence type="predicted"/>
<name>A0A1I2VFK4_9HYPH</name>
<dbReference type="EMBL" id="FOPM01000014">
    <property type="protein sequence ID" value="SFG86957.1"/>
    <property type="molecule type" value="Genomic_DNA"/>
</dbReference>
<dbReference type="STRING" id="582675.SAMN05192565_11463"/>
<evidence type="ECO:0000313" key="2">
    <source>
        <dbReference type="Proteomes" id="UP000199229"/>
    </source>
</evidence>
<organism evidence="1 2">
    <name type="scientific">Methylobacterium gossipiicola</name>
    <dbReference type="NCBI Taxonomy" id="582675"/>
    <lineage>
        <taxon>Bacteria</taxon>
        <taxon>Pseudomonadati</taxon>
        <taxon>Pseudomonadota</taxon>
        <taxon>Alphaproteobacteria</taxon>
        <taxon>Hyphomicrobiales</taxon>
        <taxon>Methylobacteriaceae</taxon>
        <taxon>Methylobacterium</taxon>
    </lineage>
</organism>
<sequence length="223" mass="25277">MGKPSGDYAVIAKSGLFDINHYLIEAPDVAADGCDPLLHFCQFGCREGRRPNLYFDPVWYADLYLGEGAEGVNALSHYIRIGERSGLRPVCYFDPAWYAGRYDLPARISPLKHYLTHRRSQAYAPNSLFDLGDYLRRYGAEIGPNRDAFVHLLRRGAGRNFDGSASFVSQSDRAEHGLPSGSDSPNLRVHEARIPLVHRLDQQARDDFRRRSARGPAWRWWPA</sequence>
<protein>
    <submittedName>
        <fullName evidence="1">Uncharacterized protein</fullName>
    </submittedName>
</protein>
<gene>
    <name evidence="1" type="ORF">SAMN05192565_11463</name>
</gene>
<dbReference type="RefSeq" id="WP_091972556.1">
    <property type="nucleotide sequence ID" value="NZ_FOPM01000014.1"/>
</dbReference>